<dbReference type="SMART" id="SM00028">
    <property type="entry name" value="TPR"/>
    <property type="match status" value="3"/>
</dbReference>
<keyword evidence="2" id="KW-0472">Membrane</keyword>
<dbReference type="EMBL" id="JAHFVK010000001">
    <property type="protein sequence ID" value="MBT2132799.1"/>
    <property type="molecule type" value="Genomic_DNA"/>
</dbReference>
<sequence>MHSGEMLFRAFISYSHADASRASWLHRAVESYRVPSRLVGKVTEIGPVPRRLVPIFKDREELPAAGDLSREIEQALLASEFLIVIASPSAAASRWVNEEIRLFKQHRGEDRVLVVIAAGEPGAGVTPDEAEAECFPEALRLRVRADGTISDVPAEPIAADLRPEGDGERLAKLKVVAGLTGLKLDDLVQREAQRSRRRLTAIAAAASVLAVVMSTLTVVAIRSRNEAQRQRAEADGLVEYMLTDLRSKLEPVGRLDVLDSVGDRALTYYSRQDPGSLDADALGRRARALLLVGEVANLQGNLDAALATYKQAAATTSEQLRRDPDNGQRLFDHAQSVFWVGAIAWQRGDLATTRRYFDQYLQYAKRLSKLDRPKPEWEGELSNAYSNLGTLELDDGHLPAALSYFEKAQQASTQLREKAADKQEQTYLIAQALAWKADVRRKMLDPSGALVDRLQEVKLYNEVLATDPKNSEIRQSLYLAWLRIAELHLEAGEPAKALKYADASFEALQALQRGDPSNSLWGEMAVKSANVRTEAQMMMANWSGARETNQWALRQAQQLLSTDASVMEWRSDCLMPARWREIAIAQAMGNREAAREKINAFQRDFRASTNPQSDEERLARVMVHLLSGADWSASGDKARARADFAQARDLISGTTITDSRMIAAATFLKDKSGLSALPNGSSMKSEYSLPQLFRT</sequence>
<organism evidence="4 5">
    <name type="scientific">Croceibacterium selenioxidans</name>
    <dbReference type="NCBI Taxonomy" id="2838833"/>
    <lineage>
        <taxon>Bacteria</taxon>
        <taxon>Pseudomonadati</taxon>
        <taxon>Pseudomonadota</taxon>
        <taxon>Alphaproteobacteria</taxon>
        <taxon>Sphingomonadales</taxon>
        <taxon>Erythrobacteraceae</taxon>
        <taxon>Croceibacterium</taxon>
    </lineage>
</organism>
<reference evidence="4 5" key="1">
    <citation type="submission" date="2021-05" db="EMBL/GenBank/DDBJ databases">
        <title>Croceibacterium sp. LX-88 genome sequence.</title>
        <authorList>
            <person name="Luo X."/>
        </authorList>
    </citation>
    <scope>NUCLEOTIDE SEQUENCE [LARGE SCALE GENOMIC DNA]</scope>
    <source>
        <strain evidence="4 5">LX-88</strain>
    </source>
</reference>
<dbReference type="PROSITE" id="PS50005">
    <property type="entry name" value="TPR"/>
    <property type="match status" value="1"/>
</dbReference>
<dbReference type="RefSeq" id="WP_214533907.1">
    <property type="nucleotide sequence ID" value="NZ_JAHFVK010000001.1"/>
</dbReference>
<evidence type="ECO:0000313" key="4">
    <source>
        <dbReference type="EMBL" id="MBT2132799.1"/>
    </source>
</evidence>
<feature type="domain" description="TIR" evidence="3">
    <location>
        <begin position="11"/>
        <end position="118"/>
    </location>
</feature>
<dbReference type="SUPFAM" id="SSF48452">
    <property type="entry name" value="TPR-like"/>
    <property type="match status" value="2"/>
</dbReference>
<dbReference type="Gene3D" id="1.25.40.10">
    <property type="entry name" value="Tetratricopeptide repeat domain"/>
    <property type="match status" value="1"/>
</dbReference>
<keyword evidence="1" id="KW-0802">TPR repeat</keyword>
<keyword evidence="2" id="KW-0812">Transmembrane</keyword>
<dbReference type="InterPro" id="IPR035897">
    <property type="entry name" value="Toll_tir_struct_dom_sf"/>
</dbReference>
<feature type="transmembrane region" description="Helical" evidence="2">
    <location>
        <begin position="199"/>
        <end position="221"/>
    </location>
</feature>
<dbReference type="InterPro" id="IPR011990">
    <property type="entry name" value="TPR-like_helical_dom_sf"/>
</dbReference>
<proteinExistence type="predicted"/>
<evidence type="ECO:0000313" key="5">
    <source>
        <dbReference type="Proteomes" id="UP000811255"/>
    </source>
</evidence>
<feature type="repeat" description="TPR" evidence="1">
    <location>
        <begin position="382"/>
        <end position="415"/>
    </location>
</feature>
<dbReference type="Gene3D" id="3.40.50.10140">
    <property type="entry name" value="Toll/interleukin-1 receptor homology (TIR) domain"/>
    <property type="match status" value="1"/>
</dbReference>
<name>A0ABS5VZI5_9SPHN</name>
<dbReference type="InterPro" id="IPR019734">
    <property type="entry name" value="TPR_rpt"/>
</dbReference>
<protein>
    <submittedName>
        <fullName evidence="4">TIR domain-containing protein</fullName>
    </submittedName>
</protein>
<gene>
    <name evidence="4" type="ORF">KK137_00500</name>
</gene>
<evidence type="ECO:0000259" key="3">
    <source>
        <dbReference type="Pfam" id="PF13676"/>
    </source>
</evidence>
<comment type="caution">
    <text evidence="4">The sequence shown here is derived from an EMBL/GenBank/DDBJ whole genome shotgun (WGS) entry which is preliminary data.</text>
</comment>
<dbReference type="SUPFAM" id="SSF52200">
    <property type="entry name" value="Toll/Interleukin receptor TIR domain"/>
    <property type="match status" value="1"/>
</dbReference>
<dbReference type="InterPro" id="IPR000157">
    <property type="entry name" value="TIR_dom"/>
</dbReference>
<keyword evidence="5" id="KW-1185">Reference proteome</keyword>
<accession>A0ABS5VZI5</accession>
<keyword evidence="2" id="KW-1133">Transmembrane helix</keyword>
<dbReference type="Proteomes" id="UP000811255">
    <property type="component" value="Unassembled WGS sequence"/>
</dbReference>
<evidence type="ECO:0000256" key="1">
    <source>
        <dbReference type="PROSITE-ProRule" id="PRU00339"/>
    </source>
</evidence>
<dbReference type="Pfam" id="PF13676">
    <property type="entry name" value="TIR_2"/>
    <property type="match status" value="1"/>
</dbReference>
<evidence type="ECO:0000256" key="2">
    <source>
        <dbReference type="SAM" id="Phobius"/>
    </source>
</evidence>